<dbReference type="PROSITE" id="PS51257">
    <property type="entry name" value="PROKAR_LIPOPROTEIN"/>
    <property type="match status" value="1"/>
</dbReference>
<dbReference type="RefSeq" id="WP_064558636.1">
    <property type="nucleotide sequence ID" value="NZ_LXER01000015.1"/>
</dbReference>
<dbReference type="EMBL" id="LXER01000015">
    <property type="protein sequence ID" value="OAT32461.1"/>
    <property type="molecule type" value="Genomic_DNA"/>
</dbReference>
<sequence>MIKIALTVFIMLMAFNSYASLPASSLACKDEAFKDAKKLLSFYRDNDDRIEIDDSIQPLARIKNPANKNQSFDVLEVWGTIYKGKYRMRLIYSTDSDCLLMGEEILEYANL</sequence>
<dbReference type="AlphaFoldDB" id="A0A1B7IRS6"/>
<dbReference type="OrthoDB" id="5569088at2"/>
<dbReference type="PATRIC" id="fig|1354251.4.peg.1649"/>
<keyword evidence="1" id="KW-0732">Signal</keyword>
<protein>
    <recommendedName>
        <fullName evidence="4">YebF family protein</fullName>
    </recommendedName>
</protein>
<keyword evidence="3" id="KW-1185">Reference proteome</keyword>
<evidence type="ECO:0000256" key="1">
    <source>
        <dbReference type="SAM" id="SignalP"/>
    </source>
</evidence>
<feature type="signal peptide" evidence="1">
    <location>
        <begin position="1"/>
        <end position="19"/>
    </location>
</feature>
<evidence type="ECO:0008006" key="4">
    <source>
        <dbReference type="Google" id="ProtNLM"/>
    </source>
</evidence>
<accession>A0A1B7IRS6</accession>
<proteinExistence type="predicted"/>
<organism evidence="2 3">
    <name type="scientific">Buttiauxella brennerae ATCC 51605</name>
    <dbReference type="NCBI Taxonomy" id="1354251"/>
    <lineage>
        <taxon>Bacteria</taxon>
        <taxon>Pseudomonadati</taxon>
        <taxon>Pseudomonadota</taxon>
        <taxon>Gammaproteobacteria</taxon>
        <taxon>Enterobacterales</taxon>
        <taxon>Enterobacteriaceae</taxon>
        <taxon>Buttiauxella</taxon>
    </lineage>
</organism>
<evidence type="ECO:0000313" key="2">
    <source>
        <dbReference type="EMBL" id="OAT32461.1"/>
    </source>
</evidence>
<feature type="chain" id="PRO_5008594478" description="YebF family protein" evidence="1">
    <location>
        <begin position="20"/>
        <end position="111"/>
    </location>
</feature>
<dbReference type="Proteomes" id="UP000078410">
    <property type="component" value="Unassembled WGS sequence"/>
</dbReference>
<comment type="caution">
    <text evidence="2">The sequence shown here is derived from an EMBL/GenBank/DDBJ whole genome shotgun (WGS) entry which is preliminary data.</text>
</comment>
<gene>
    <name evidence="2" type="ORF">M975_1596</name>
</gene>
<reference evidence="2 3" key="1">
    <citation type="submission" date="2016-04" db="EMBL/GenBank/DDBJ databases">
        <title>ATOL: Assembling a taxonomically balanced genome-scale reconstruction of the evolutionary history of the Enterobacteriaceae.</title>
        <authorList>
            <person name="Plunkett G.III."/>
            <person name="Neeno-Eckwall E.C."/>
            <person name="Glasner J.D."/>
            <person name="Perna N.T."/>
        </authorList>
    </citation>
    <scope>NUCLEOTIDE SEQUENCE [LARGE SCALE GENOMIC DNA]</scope>
    <source>
        <strain evidence="2 3">ATCC 51605</strain>
    </source>
</reference>
<evidence type="ECO:0000313" key="3">
    <source>
        <dbReference type="Proteomes" id="UP000078410"/>
    </source>
</evidence>
<name>A0A1B7IRS6_9ENTR</name>